<dbReference type="PROSITE" id="PS50088">
    <property type="entry name" value="ANK_REPEAT"/>
    <property type="match status" value="1"/>
</dbReference>
<sequence length="178" mass="18897">MAQYDERIIQAYADALYERAAVIVFQYVAGVGVLGAAGAYFSVGNQTATAVGFGIGALFGYVLGRGKSFQLRLEAQTALCQVQIERNTRSSPRVPSLILDECAPQAIAAEGKPPASSEQSEAMARAIFSDNCELVKRLIAGGVDVNSPNENGITPLQMARNCERREITALLIAAGAQE</sequence>
<protein>
    <recommendedName>
        <fullName evidence="5">Ankyrin repeat domain-containing protein</fullName>
    </recommendedName>
</protein>
<reference evidence="3 4" key="1">
    <citation type="submission" date="2019-12" db="EMBL/GenBank/DDBJ databases">
        <title>Comparative genomics gives insights into the taxonomy of the Azoarcus-Aromatoleum group and reveals separate origins of nif in the plant-associated Azoarcus and non-plant-associated Aromatoleum sub-groups.</title>
        <authorList>
            <person name="Lafos M."/>
            <person name="Maluk M."/>
            <person name="Batista M."/>
            <person name="Junghare M."/>
            <person name="Carmona M."/>
            <person name="Faoro H."/>
            <person name="Cruz L.M."/>
            <person name="Battistoni F."/>
            <person name="De Souza E."/>
            <person name="Pedrosa F."/>
            <person name="Chen W.-M."/>
            <person name="Poole P.S."/>
            <person name="Dixon R.A."/>
            <person name="James E.K."/>
        </authorList>
    </citation>
    <scope>NUCLEOTIDE SEQUENCE [LARGE SCALE GENOMIC DNA]</scope>
    <source>
        <strain evidence="3 4">ToN1</strain>
    </source>
</reference>
<evidence type="ECO:0000256" key="2">
    <source>
        <dbReference type="SAM" id="Phobius"/>
    </source>
</evidence>
<dbReference type="InterPro" id="IPR002110">
    <property type="entry name" value="Ankyrin_rpt"/>
</dbReference>
<gene>
    <name evidence="3" type="ORF">GPA26_01685</name>
</gene>
<name>A0ABX1MHC3_9RHOO</name>
<proteinExistence type="predicted"/>
<dbReference type="RefSeq" id="WP_169204632.1">
    <property type="nucleotide sequence ID" value="NZ_CP059560.1"/>
</dbReference>
<dbReference type="SUPFAM" id="SSF48403">
    <property type="entry name" value="Ankyrin repeat"/>
    <property type="match status" value="1"/>
</dbReference>
<comment type="caution">
    <text evidence="3">The sequence shown here is derived from an EMBL/GenBank/DDBJ whole genome shotgun (WGS) entry which is preliminary data.</text>
</comment>
<accession>A0ABX1MHC3</accession>
<feature type="repeat" description="ANK" evidence="1">
    <location>
        <begin position="151"/>
        <end position="178"/>
    </location>
</feature>
<keyword evidence="4" id="KW-1185">Reference proteome</keyword>
<keyword evidence="2" id="KW-0472">Membrane</keyword>
<keyword evidence="1" id="KW-0040">ANK repeat</keyword>
<feature type="transmembrane region" description="Helical" evidence="2">
    <location>
        <begin position="47"/>
        <end position="64"/>
    </location>
</feature>
<evidence type="ECO:0000313" key="4">
    <source>
        <dbReference type="Proteomes" id="UP000652074"/>
    </source>
</evidence>
<feature type="transmembrane region" description="Helical" evidence="2">
    <location>
        <begin position="20"/>
        <end position="41"/>
    </location>
</feature>
<keyword evidence="2" id="KW-0812">Transmembrane</keyword>
<evidence type="ECO:0000256" key="1">
    <source>
        <dbReference type="PROSITE-ProRule" id="PRU00023"/>
    </source>
</evidence>
<evidence type="ECO:0000313" key="3">
    <source>
        <dbReference type="EMBL" id="NMF87183.1"/>
    </source>
</evidence>
<dbReference type="PROSITE" id="PS50297">
    <property type="entry name" value="ANK_REP_REGION"/>
    <property type="match status" value="1"/>
</dbReference>
<dbReference type="Proteomes" id="UP000652074">
    <property type="component" value="Unassembled WGS sequence"/>
</dbReference>
<evidence type="ECO:0008006" key="5">
    <source>
        <dbReference type="Google" id="ProtNLM"/>
    </source>
</evidence>
<dbReference type="Gene3D" id="1.25.40.20">
    <property type="entry name" value="Ankyrin repeat-containing domain"/>
    <property type="match status" value="1"/>
</dbReference>
<keyword evidence="2" id="KW-1133">Transmembrane helix</keyword>
<dbReference type="InterPro" id="IPR036770">
    <property type="entry name" value="Ankyrin_rpt-contain_sf"/>
</dbReference>
<dbReference type="EMBL" id="WTVR01000002">
    <property type="protein sequence ID" value="NMF87183.1"/>
    <property type="molecule type" value="Genomic_DNA"/>
</dbReference>
<organism evidence="3 4">
    <name type="scientific">Aromatoleum petrolei</name>
    <dbReference type="NCBI Taxonomy" id="76116"/>
    <lineage>
        <taxon>Bacteria</taxon>
        <taxon>Pseudomonadati</taxon>
        <taxon>Pseudomonadota</taxon>
        <taxon>Betaproteobacteria</taxon>
        <taxon>Rhodocyclales</taxon>
        <taxon>Rhodocyclaceae</taxon>
        <taxon>Aromatoleum</taxon>
    </lineage>
</organism>